<keyword evidence="2" id="KW-1185">Reference proteome</keyword>
<geneLocation type="plasmid" evidence="2">
    <name>pnfsy08</name>
</geneLocation>
<dbReference type="RefSeq" id="WP_263984348.1">
    <property type="nucleotide sequence ID" value="NZ_CAWNNC010000009.1"/>
</dbReference>
<sequence length="42" mass="5119">MSQYRSKREQYFIELCLKRNEFSVLKLEKREAIARLELQAIS</sequence>
<proteinExistence type="predicted"/>
<organism evidence="1 2">
    <name type="scientific">Nostoc flagelliforme CCNUN1</name>
    <dbReference type="NCBI Taxonomy" id="2038116"/>
    <lineage>
        <taxon>Bacteria</taxon>
        <taxon>Bacillati</taxon>
        <taxon>Cyanobacteriota</taxon>
        <taxon>Cyanophyceae</taxon>
        <taxon>Nostocales</taxon>
        <taxon>Nostocaceae</taxon>
        <taxon>Nostoc</taxon>
    </lineage>
</organism>
<evidence type="ECO:0000313" key="1">
    <source>
        <dbReference type="EMBL" id="AUB44142.1"/>
    </source>
</evidence>
<accession>A0A2K8T8Z4</accession>
<dbReference type="KEGG" id="nfl:COO91_10362"/>
<dbReference type="EMBL" id="CP024793">
    <property type="protein sequence ID" value="AUB44142.1"/>
    <property type="molecule type" value="Genomic_DNA"/>
</dbReference>
<name>A0A2K8T8Z4_9NOSO</name>
<evidence type="ECO:0000313" key="2">
    <source>
        <dbReference type="Proteomes" id="UP000232003"/>
    </source>
</evidence>
<protein>
    <submittedName>
        <fullName evidence="1">Uncharacterized protein</fullName>
    </submittedName>
</protein>
<keyword evidence="1" id="KW-0614">Plasmid</keyword>
<gene>
    <name evidence="1" type="ORF">COO91_10362</name>
</gene>
<reference evidence="1 2" key="1">
    <citation type="submission" date="2017-11" db="EMBL/GenBank/DDBJ databases">
        <title>Complete genome of a free-living desiccation-tolerant cyanobacterium and its photosynthetic adaptation to extreme terrestrial habitat.</title>
        <authorList>
            <person name="Shang J."/>
        </authorList>
    </citation>
    <scope>NUCLEOTIDE SEQUENCE [LARGE SCALE GENOMIC DNA]</scope>
    <source>
        <strain evidence="1 2">CCNUN1</strain>
        <plasmid evidence="2">pnfsy08</plasmid>
    </source>
</reference>
<dbReference type="Proteomes" id="UP000232003">
    <property type="component" value="Plasmid pNFSY08"/>
</dbReference>
<dbReference type="AlphaFoldDB" id="A0A2K8T8Z4"/>